<accession>A0A7J6AH63</accession>
<evidence type="ECO:0000313" key="2">
    <source>
        <dbReference type="Proteomes" id="UP000593565"/>
    </source>
</evidence>
<dbReference type="EMBL" id="JAAGNN010000012">
    <property type="protein sequence ID" value="KAF4082265.1"/>
    <property type="molecule type" value="Genomic_DNA"/>
</dbReference>
<sequence>MGGGELSAEFFYKCVEGVFFCQQGVCEQTEISLLRLHLSRSDLSALTQRSGKKNAQQICLPDRNLISEHTALQSDVSKS</sequence>
<dbReference type="Proteomes" id="UP000593565">
    <property type="component" value="Unassembled WGS sequence"/>
</dbReference>
<evidence type="ECO:0000313" key="1">
    <source>
        <dbReference type="EMBL" id="KAF4082265.1"/>
    </source>
</evidence>
<reference evidence="1 2" key="1">
    <citation type="submission" date="2020-02" db="EMBL/GenBank/DDBJ databases">
        <title>A chromosome-scale genome assembly of the black bullhead catfish (Ameiurus melas).</title>
        <authorList>
            <person name="Wen M."/>
            <person name="Zham M."/>
            <person name="Cabau C."/>
            <person name="Klopp C."/>
            <person name="Donnadieu C."/>
            <person name="Roques C."/>
            <person name="Bouchez O."/>
            <person name="Lampietro C."/>
            <person name="Jouanno E."/>
            <person name="Herpin A."/>
            <person name="Louis A."/>
            <person name="Berthelot C."/>
            <person name="Parey E."/>
            <person name="Roest-Crollius H."/>
            <person name="Braasch I."/>
            <person name="Postlethwait J."/>
            <person name="Robinson-Rechavi M."/>
            <person name="Echchiki A."/>
            <person name="Begum T."/>
            <person name="Montfort J."/>
            <person name="Schartl M."/>
            <person name="Bobe J."/>
            <person name="Guiguen Y."/>
        </authorList>
    </citation>
    <scope>NUCLEOTIDE SEQUENCE [LARGE SCALE GENOMIC DNA]</scope>
    <source>
        <strain evidence="1">M_S1</strain>
        <tissue evidence="1">Blood</tissue>
    </source>
</reference>
<gene>
    <name evidence="1" type="ORF">AMELA_G00149620</name>
</gene>
<dbReference type="AlphaFoldDB" id="A0A7J6AH63"/>
<protein>
    <submittedName>
        <fullName evidence="1">Uncharacterized protein</fullName>
    </submittedName>
</protein>
<organism evidence="1 2">
    <name type="scientific">Ameiurus melas</name>
    <name type="common">Black bullhead</name>
    <name type="synonym">Silurus melas</name>
    <dbReference type="NCBI Taxonomy" id="219545"/>
    <lineage>
        <taxon>Eukaryota</taxon>
        <taxon>Metazoa</taxon>
        <taxon>Chordata</taxon>
        <taxon>Craniata</taxon>
        <taxon>Vertebrata</taxon>
        <taxon>Euteleostomi</taxon>
        <taxon>Actinopterygii</taxon>
        <taxon>Neopterygii</taxon>
        <taxon>Teleostei</taxon>
        <taxon>Ostariophysi</taxon>
        <taxon>Siluriformes</taxon>
        <taxon>Ictaluridae</taxon>
        <taxon>Ameiurus</taxon>
    </lineage>
</organism>
<proteinExistence type="predicted"/>
<keyword evidence="2" id="KW-1185">Reference proteome</keyword>
<name>A0A7J6AH63_AMEME</name>
<comment type="caution">
    <text evidence="1">The sequence shown here is derived from an EMBL/GenBank/DDBJ whole genome shotgun (WGS) entry which is preliminary data.</text>
</comment>